<feature type="domain" description="Integrase catalytic" evidence="12">
    <location>
        <begin position="255"/>
        <end position="352"/>
    </location>
</feature>
<evidence type="ECO:0000256" key="4">
    <source>
        <dbReference type="ARBA" id="ARBA00022801"/>
    </source>
</evidence>
<evidence type="ECO:0000259" key="12">
    <source>
        <dbReference type="PROSITE" id="PS50994"/>
    </source>
</evidence>
<dbReference type="OrthoDB" id="413361at2759"/>
<keyword evidence="9" id="KW-0233">DNA recombination</keyword>
<evidence type="ECO:0000256" key="8">
    <source>
        <dbReference type="ARBA" id="ARBA00022932"/>
    </source>
</evidence>
<accession>A0A4C1ZDD0</accession>
<evidence type="ECO:0000256" key="2">
    <source>
        <dbReference type="ARBA" id="ARBA00022723"/>
    </source>
</evidence>
<dbReference type="GO" id="GO:0046872">
    <property type="term" value="F:metal ion binding"/>
    <property type="evidence" value="ECO:0007669"/>
    <property type="project" value="UniProtKB-KW"/>
</dbReference>
<dbReference type="Pfam" id="PF07727">
    <property type="entry name" value="RVT_2"/>
    <property type="match status" value="1"/>
</dbReference>
<keyword evidence="3" id="KW-0255">Endonuclease</keyword>
<keyword evidence="8" id="KW-0548">Nucleotidyltransferase</keyword>
<feature type="compositionally biased region" description="Polar residues" evidence="11">
    <location>
        <begin position="420"/>
        <end position="442"/>
    </location>
</feature>
<dbReference type="EMBL" id="BGZK01001717">
    <property type="protein sequence ID" value="GBP85124.1"/>
    <property type="molecule type" value="Genomic_DNA"/>
</dbReference>
<dbReference type="STRING" id="151549.A0A4C1ZDD0"/>
<dbReference type="GO" id="GO:0015074">
    <property type="term" value="P:DNA integration"/>
    <property type="evidence" value="ECO:0007669"/>
    <property type="project" value="UniProtKB-KW"/>
</dbReference>
<keyword evidence="4" id="KW-0378">Hydrolase</keyword>
<dbReference type="InterPro" id="IPR036397">
    <property type="entry name" value="RNaseH_sf"/>
</dbReference>
<dbReference type="PANTHER" id="PTHR42648">
    <property type="entry name" value="TRANSPOSASE, PUTATIVE-RELATED"/>
    <property type="match status" value="1"/>
</dbReference>
<protein>
    <submittedName>
        <fullName evidence="13">Retrovirus-related Pol polyprotein from transposon TNT 1-94</fullName>
    </submittedName>
</protein>
<feature type="compositionally biased region" description="Polar residues" evidence="11">
    <location>
        <begin position="461"/>
        <end position="475"/>
    </location>
</feature>
<evidence type="ECO:0000256" key="9">
    <source>
        <dbReference type="ARBA" id="ARBA00023172"/>
    </source>
</evidence>
<evidence type="ECO:0000256" key="6">
    <source>
        <dbReference type="ARBA" id="ARBA00022908"/>
    </source>
</evidence>
<evidence type="ECO:0000313" key="14">
    <source>
        <dbReference type="Proteomes" id="UP000299102"/>
    </source>
</evidence>
<keyword evidence="5" id="KW-0460">Magnesium</keyword>
<dbReference type="Pfam" id="PF25597">
    <property type="entry name" value="SH3_retrovirus"/>
    <property type="match status" value="1"/>
</dbReference>
<dbReference type="Gene3D" id="3.30.420.10">
    <property type="entry name" value="Ribonuclease H-like superfamily/Ribonuclease H"/>
    <property type="match status" value="1"/>
</dbReference>
<dbReference type="Proteomes" id="UP000299102">
    <property type="component" value="Unassembled WGS sequence"/>
</dbReference>
<keyword evidence="8" id="KW-0808">Transferase</keyword>
<dbReference type="GO" id="GO:0004519">
    <property type="term" value="F:endonuclease activity"/>
    <property type="evidence" value="ECO:0007669"/>
    <property type="project" value="UniProtKB-KW"/>
</dbReference>
<dbReference type="InterPro" id="IPR039537">
    <property type="entry name" value="Retrotran_Ty1/copia-like"/>
</dbReference>
<proteinExistence type="predicted"/>
<keyword evidence="14" id="KW-1185">Reference proteome</keyword>
<keyword evidence="8" id="KW-0239">DNA-directed DNA polymerase</keyword>
<gene>
    <name evidence="13" type="ORF">EVAR_59144_1</name>
</gene>
<dbReference type="GO" id="GO:0006310">
    <property type="term" value="P:DNA recombination"/>
    <property type="evidence" value="ECO:0007669"/>
    <property type="project" value="UniProtKB-KW"/>
</dbReference>
<dbReference type="InterPro" id="IPR012337">
    <property type="entry name" value="RNaseH-like_sf"/>
</dbReference>
<dbReference type="GO" id="GO:0003676">
    <property type="term" value="F:nucleic acid binding"/>
    <property type="evidence" value="ECO:0007669"/>
    <property type="project" value="InterPro"/>
</dbReference>
<dbReference type="InterPro" id="IPR025724">
    <property type="entry name" value="GAG-pre-integrase_dom"/>
</dbReference>
<evidence type="ECO:0000256" key="10">
    <source>
        <dbReference type="ARBA" id="ARBA00023268"/>
    </source>
</evidence>
<feature type="compositionally biased region" description="Acidic residues" evidence="11">
    <location>
        <begin position="443"/>
        <end position="452"/>
    </location>
</feature>
<keyword evidence="7" id="KW-0695">RNA-directed DNA polymerase</keyword>
<dbReference type="Pfam" id="PF13976">
    <property type="entry name" value="gag_pre-integrs"/>
    <property type="match status" value="1"/>
</dbReference>
<evidence type="ECO:0000256" key="5">
    <source>
        <dbReference type="ARBA" id="ARBA00022842"/>
    </source>
</evidence>
<feature type="region of interest" description="Disordered" evidence="11">
    <location>
        <begin position="420"/>
        <end position="497"/>
    </location>
</feature>
<dbReference type="Pfam" id="PF14223">
    <property type="entry name" value="Retrotran_gag_2"/>
    <property type="match status" value="1"/>
</dbReference>
<evidence type="ECO:0000256" key="3">
    <source>
        <dbReference type="ARBA" id="ARBA00022759"/>
    </source>
</evidence>
<comment type="caution">
    <text evidence="13">The sequence shown here is derived from an EMBL/GenBank/DDBJ whole genome shotgun (WGS) entry which is preliminary data.</text>
</comment>
<dbReference type="PROSITE" id="PS50994">
    <property type="entry name" value="INTEGRASE"/>
    <property type="match status" value="1"/>
</dbReference>
<dbReference type="PANTHER" id="PTHR42648:SF11">
    <property type="entry name" value="TRANSPOSON TY4-P GAG-POL POLYPROTEIN"/>
    <property type="match status" value="1"/>
</dbReference>
<keyword evidence="2" id="KW-0479">Metal-binding</keyword>
<keyword evidence="6" id="KW-0229">DNA integration</keyword>
<evidence type="ECO:0000313" key="13">
    <source>
        <dbReference type="EMBL" id="GBP85124.1"/>
    </source>
</evidence>
<name>A0A4C1ZDD0_EUMVA</name>
<organism evidence="13 14">
    <name type="scientific">Eumeta variegata</name>
    <name type="common">Bagworm moth</name>
    <name type="synonym">Eumeta japonica</name>
    <dbReference type="NCBI Taxonomy" id="151549"/>
    <lineage>
        <taxon>Eukaryota</taxon>
        <taxon>Metazoa</taxon>
        <taxon>Ecdysozoa</taxon>
        <taxon>Arthropoda</taxon>
        <taxon>Hexapoda</taxon>
        <taxon>Insecta</taxon>
        <taxon>Pterygota</taxon>
        <taxon>Neoptera</taxon>
        <taxon>Endopterygota</taxon>
        <taxon>Lepidoptera</taxon>
        <taxon>Glossata</taxon>
        <taxon>Ditrysia</taxon>
        <taxon>Tineoidea</taxon>
        <taxon>Psychidae</taxon>
        <taxon>Oiketicinae</taxon>
        <taxon>Eumeta</taxon>
    </lineage>
</organism>
<dbReference type="InterPro" id="IPR001584">
    <property type="entry name" value="Integrase_cat-core"/>
</dbReference>
<dbReference type="GO" id="GO:0003887">
    <property type="term" value="F:DNA-directed DNA polymerase activity"/>
    <property type="evidence" value="ECO:0007669"/>
    <property type="project" value="UniProtKB-KW"/>
</dbReference>
<dbReference type="SUPFAM" id="SSF53098">
    <property type="entry name" value="Ribonuclease H-like"/>
    <property type="match status" value="1"/>
</dbReference>
<dbReference type="GO" id="GO:0003964">
    <property type="term" value="F:RNA-directed DNA polymerase activity"/>
    <property type="evidence" value="ECO:0007669"/>
    <property type="project" value="UniProtKB-KW"/>
</dbReference>
<dbReference type="InterPro" id="IPR013103">
    <property type="entry name" value="RVT_2"/>
</dbReference>
<dbReference type="InterPro" id="IPR057670">
    <property type="entry name" value="SH3_retrovirus"/>
</dbReference>
<keyword evidence="1" id="KW-0540">Nuclease</keyword>
<reference evidence="13 14" key="1">
    <citation type="journal article" date="2019" name="Commun. Biol.">
        <title>The bagworm genome reveals a unique fibroin gene that provides high tensile strength.</title>
        <authorList>
            <person name="Kono N."/>
            <person name="Nakamura H."/>
            <person name="Ohtoshi R."/>
            <person name="Tomita M."/>
            <person name="Numata K."/>
            <person name="Arakawa K."/>
        </authorList>
    </citation>
    <scope>NUCLEOTIDE SEQUENCE [LARGE SCALE GENOMIC DNA]</scope>
</reference>
<keyword evidence="10" id="KW-0511">Multifunctional enzyme</keyword>
<dbReference type="AlphaFoldDB" id="A0A4C1ZDD0"/>
<evidence type="ECO:0000256" key="7">
    <source>
        <dbReference type="ARBA" id="ARBA00022918"/>
    </source>
</evidence>
<sequence length="835" mass="94801">MLKGRENYDDWAFAARNFLVLEGIDIDAIPKDFSETEDKKAKAKLVMTIDPKLYVHIKNETKVASLWKKLQMLFDDSGFTRKISLLRTLISIRLDNCETMTSYVSQILETAQRLKGTGFEINEEWIGFLLLAELPEKFAPMIMAIEHSGIAINSDVIKMKLLDMSSENELIGKATLQNGGYKLNTLKSEKVLAAAVKSAEVVQWHRRLGHVNSNDLQKMKNGAVEGVSYDTNADIQKSNCEVCLWLEIKKGTKIKTLRTDNGGEFCSDMMEKYLKESGIIHQKTNPYTPEQNGLCERFNRTIVERARCLLFDAKMEKELWAEAVNTAVYLKNRSPASGLGQITPIEMWTGCKPDLGHIRVFGSPAMMHVPKAKRLKWDKKAVKYILVGYSENIKGYRLYNPETKKICTSRDVIIMERSDSTTQVEISNTNKNPLSEQENSTELIDETIEGQEDPTYVLDSDIQSSEGDSYRTLSEQEFDHMDSTETSQLPEKRPRRKSDRFGYTNLCVSDNLSELCADEITYKDATEGPDRENWQRAMQEELQAFEQNKAWDIVDRKKADRVVQCRWVFKKKFESDSSIRYRARLVAKGFTQQQGVDFKETYAPVLRLCAAAVSLLLGRIGRWSGREINASQAERFRPIVPLCRLFRALACTLGSGGTASQEQPNNTNKTLYDRVQQFRKRKRMNVAERINGGALTSAAEKILHACRGRKRMKASERINDGVSTPRAGATEAIQVEDVIAFISTMDCIDFDYPKAIFLNHVRTRLCLRGGSPYISCVMSPAHPPALLSMVGFYQGKLDYDFWDDREHVRPSIPDGLRAHRTDAKGPTSDQPFDTK</sequence>
<dbReference type="GO" id="GO:0016787">
    <property type="term" value="F:hydrolase activity"/>
    <property type="evidence" value="ECO:0007669"/>
    <property type="project" value="UniProtKB-KW"/>
</dbReference>
<feature type="region of interest" description="Disordered" evidence="11">
    <location>
        <begin position="812"/>
        <end position="835"/>
    </location>
</feature>
<evidence type="ECO:0000256" key="1">
    <source>
        <dbReference type="ARBA" id="ARBA00022722"/>
    </source>
</evidence>
<evidence type="ECO:0000256" key="11">
    <source>
        <dbReference type="SAM" id="MobiDB-lite"/>
    </source>
</evidence>